<evidence type="ECO:0000256" key="3">
    <source>
        <dbReference type="ARBA" id="ARBA00022475"/>
    </source>
</evidence>
<accession>A0ABT2EHX9</accession>
<name>A0ABT2EHX9_9GAMM</name>
<evidence type="ECO:0000313" key="11">
    <source>
        <dbReference type="EMBL" id="MCS2611166.1"/>
    </source>
</evidence>
<feature type="transmembrane region" description="Helical" evidence="9">
    <location>
        <begin position="87"/>
        <end position="109"/>
    </location>
</feature>
<comment type="subcellular location">
    <subcellularLocation>
        <location evidence="1 9">Cell inner membrane</location>
        <topology evidence="1 9">Multi-pass membrane protein</topology>
    </subcellularLocation>
</comment>
<keyword evidence="7 9" id="KW-0472">Membrane</keyword>
<dbReference type="InterPro" id="IPR055348">
    <property type="entry name" value="DctQ"/>
</dbReference>
<organism evidence="11 12">
    <name type="scientific">Halomonas dongshanensis</name>
    <dbReference type="NCBI Taxonomy" id="2890835"/>
    <lineage>
        <taxon>Bacteria</taxon>
        <taxon>Pseudomonadati</taxon>
        <taxon>Pseudomonadota</taxon>
        <taxon>Gammaproteobacteria</taxon>
        <taxon>Oceanospirillales</taxon>
        <taxon>Halomonadaceae</taxon>
        <taxon>Halomonas</taxon>
    </lineage>
</organism>
<comment type="caution">
    <text evidence="11">The sequence shown here is derived from an EMBL/GenBank/DDBJ whole genome shotgun (WGS) entry which is preliminary data.</text>
</comment>
<evidence type="ECO:0000313" key="12">
    <source>
        <dbReference type="Proteomes" id="UP001165542"/>
    </source>
</evidence>
<evidence type="ECO:0000256" key="4">
    <source>
        <dbReference type="ARBA" id="ARBA00022519"/>
    </source>
</evidence>
<dbReference type="InterPro" id="IPR007387">
    <property type="entry name" value="TRAP_DctQ"/>
</dbReference>
<protein>
    <recommendedName>
        <fullName evidence="9">TRAP transporter small permease protein</fullName>
    </recommendedName>
</protein>
<sequence length="184" mass="20358">MVLIHHTRAWLERLLEVFTVFLLLALTFIVLAAVAFRTLGSSLAWYDEVASIGLAWLSFYGANLAAIKRAHMGFPGLVSSAPAPLRAALFVLSEIIVIGFFVVIAYYGYHVLEILAWDHLVSLPSVSLTITQSVIPISAVLFILCELLSLPSAWQKMRTGIDSEQEAIEEAIRLAEEDLKESRT</sequence>
<keyword evidence="6 9" id="KW-1133">Transmembrane helix</keyword>
<dbReference type="PANTHER" id="PTHR35011:SF5">
    <property type="entry name" value="SIALIC ACID TRAP TRANSPORTER SMALL PERMEASE PROTEIN SIAQ"/>
    <property type="match status" value="1"/>
</dbReference>
<evidence type="ECO:0000256" key="1">
    <source>
        <dbReference type="ARBA" id="ARBA00004429"/>
    </source>
</evidence>
<feature type="transmembrane region" description="Helical" evidence="9">
    <location>
        <begin position="129"/>
        <end position="148"/>
    </location>
</feature>
<evidence type="ECO:0000256" key="9">
    <source>
        <dbReference type="RuleBase" id="RU369079"/>
    </source>
</evidence>
<evidence type="ECO:0000256" key="8">
    <source>
        <dbReference type="ARBA" id="ARBA00038436"/>
    </source>
</evidence>
<evidence type="ECO:0000256" key="6">
    <source>
        <dbReference type="ARBA" id="ARBA00022989"/>
    </source>
</evidence>
<evidence type="ECO:0000256" key="5">
    <source>
        <dbReference type="ARBA" id="ARBA00022692"/>
    </source>
</evidence>
<evidence type="ECO:0000256" key="2">
    <source>
        <dbReference type="ARBA" id="ARBA00022448"/>
    </source>
</evidence>
<feature type="transmembrane region" description="Helical" evidence="9">
    <location>
        <begin position="49"/>
        <end position="67"/>
    </location>
</feature>
<keyword evidence="4 9" id="KW-0997">Cell inner membrane</keyword>
<dbReference type="EMBL" id="JAJISC010000010">
    <property type="protein sequence ID" value="MCS2611166.1"/>
    <property type="molecule type" value="Genomic_DNA"/>
</dbReference>
<proteinExistence type="inferred from homology"/>
<feature type="domain" description="Tripartite ATP-independent periplasmic transporters DctQ component" evidence="10">
    <location>
        <begin position="27"/>
        <end position="150"/>
    </location>
</feature>
<keyword evidence="5 9" id="KW-0812">Transmembrane</keyword>
<dbReference type="PANTHER" id="PTHR35011">
    <property type="entry name" value="2,3-DIKETO-L-GULONATE TRAP TRANSPORTER SMALL PERMEASE PROTEIN YIAM"/>
    <property type="match status" value="1"/>
</dbReference>
<feature type="transmembrane region" description="Helical" evidence="9">
    <location>
        <begin position="14"/>
        <end position="37"/>
    </location>
</feature>
<dbReference type="Proteomes" id="UP001165542">
    <property type="component" value="Unassembled WGS sequence"/>
</dbReference>
<comment type="similarity">
    <text evidence="8 9">Belongs to the TRAP transporter small permease family.</text>
</comment>
<dbReference type="Pfam" id="PF04290">
    <property type="entry name" value="DctQ"/>
    <property type="match status" value="1"/>
</dbReference>
<comment type="subunit">
    <text evidence="9">The complex comprises the extracytoplasmic solute receptor protein and the two transmembrane proteins.</text>
</comment>
<keyword evidence="2 9" id="KW-0813">Transport</keyword>
<evidence type="ECO:0000256" key="7">
    <source>
        <dbReference type="ARBA" id="ARBA00023136"/>
    </source>
</evidence>
<dbReference type="RefSeq" id="WP_259037664.1">
    <property type="nucleotide sequence ID" value="NZ_JAJISC010000010.1"/>
</dbReference>
<keyword evidence="12" id="KW-1185">Reference proteome</keyword>
<keyword evidence="3" id="KW-1003">Cell membrane</keyword>
<comment type="function">
    <text evidence="9">Part of the tripartite ATP-independent periplasmic (TRAP) transport system.</text>
</comment>
<reference evidence="11" key="1">
    <citation type="submission" date="2021-11" db="EMBL/GenBank/DDBJ databases">
        <title>Halomonas sp., isolated from a coastal aquaculture zone in Dongshan Bay.</title>
        <authorList>
            <person name="Lin W."/>
        </authorList>
    </citation>
    <scope>NUCLEOTIDE SEQUENCE</scope>
    <source>
        <strain evidence="11">Yzlin-01</strain>
    </source>
</reference>
<evidence type="ECO:0000259" key="10">
    <source>
        <dbReference type="Pfam" id="PF04290"/>
    </source>
</evidence>
<gene>
    <name evidence="11" type="ORF">LLY24_17780</name>
</gene>